<organism evidence="2 3">
    <name type="scientific">Kitasatospora herbaricolor</name>
    <dbReference type="NCBI Taxonomy" id="68217"/>
    <lineage>
        <taxon>Bacteria</taxon>
        <taxon>Bacillati</taxon>
        <taxon>Actinomycetota</taxon>
        <taxon>Actinomycetes</taxon>
        <taxon>Kitasatosporales</taxon>
        <taxon>Streptomycetaceae</taxon>
        <taxon>Kitasatospora</taxon>
    </lineage>
</organism>
<dbReference type="EMBL" id="CP108482">
    <property type="protein sequence ID" value="WUS58327.1"/>
    <property type="molecule type" value="Genomic_DNA"/>
</dbReference>
<dbReference type="RefSeq" id="WP_329495546.1">
    <property type="nucleotide sequence ID" value="NZ_CP108460.1"/>
</dbReference>
<gene>
    <name evidence="2" type="ORF">OG469_24125</name>
</gene>
<evidence type="ECO:0000313" key="3">
    <source>
        <dbReference type="Proteomes" id="UP001432014"/>
    </source>
</evidence>
<protein>
    <submittedName>
        <fullName evidence="2">DUF2142 domain-containing protein</fullName>
    </submittedName>
</protein>
<evidence type="ECO:0000313" key="2">
    <source>
        <dbReference type="EMBL" id="WUS58327.1"/>
    </source>
</evidence>
<feature type="transmembrane region" description="Helical" evidence="1">
    <location>
        <begin position="153"/>
        <end position="175"/>
    </location>
</feature>
<feature type="transmembrane region" description="Helical" evidence="1">
    <location>
        <begin position="281"/>
        <end position="301"/>
    </location>
</feature>
<proteinExistence type="predicted"/>
<feature type="transmembrane region" description="Helical" evidence="1">
    <location>
        <begin position="480"/>
        <end position="500"/>
    </location>
</feature>
<reference evidence="2 3" key="1">
    <citation type="submission" date="2022-10" db="EMBL/GenBank/DDBJ databases">
        <title>The complete genomes of actinobacterial strains from the NBC collection.</title>
        <authorList>
            <person name="Joergensen T.S."/>
            <person name="Alvarez Arevalo M."/>
            <person name="Sterndorff E.B."/>
            <person name="Faurdal D."/>
            <person name="Vuksanovic O."/>
            <person name="Mourched A.-S."/>
            <person name="Charusanti P."/>
            <person name="Shaw S."/>
            <person name="Blin K."/>
            <person name="Weber T."/>
        </authorList>
    </citation>
    <scope>NUCLEOTIDE SEQUENCE [LARGE SCALE GENOMIC DNA]</scope>
    <source>
        <strain evidence="2 3">NBC_01247</strain>
    </source>
</reference>
<name>A0ABZ1WBT6_9ACTN</name>
<accession>A0ABZ1WBT6</accession>
<keyword evidence="1" id="KW-0472">Membrane</keyword>
<feature type="transmembrane region" description="Helical" evidence="1">
    <location>
        <begin position="182"/>
        <end position="203"/>
    </location>
</feature>
<dbReference type="Pfam" id="PF09913">
    <property type="entry name" value="DUF2142"/>
    <property type="match status" value="1"/>
</dbReference>
<dbReference type="InterPro" id="IPR018674">
    <property type="entry name" value="DUF2142_membrane"/>
</dbReference>
<feature type="transmembrane region" description="Helical" evidence="1">
    <location>
        <begin position="374"/>
        <end position="394"/>
    </location>
</feature>
<evidence type="ECO:0000256" key="1">
    <source>
        <dbReference type="SAM" id="Phobius"/>
    </source>
</evidence>
<dbReference type="Proteomes" id="UP001432014">
    <property type="component" value="Chromosome"/>
</dbReference>
<feature type="transmembrane region" description="Helical" evidence="1">
    <location>
        <begin position="436"/>
        <end position="456"/>
    </location>
</feature>
<keyword evidence="1" id="KW-0812">Transmembrane</keyword>
<feature type="transmembrane region" description="Helical" evidence="1">
    <location>
        <begin position="347"/>
        <end position="367"/>
    </location>
</feature>
<feature type="transmembrane region" description="Helical" evidence="1">
    <location>
        <begin position="238"/>
        <end position="261"/>
    </location>
</feature>
<sequence length="530" mass="56630">MTNTMKRLADRLMKTPRRLWVVSFVLFFMLGGAFSLSTPMGASPDEHAHIIRAAAVARGQLGGTEVMVPHRVANIDGNFAETGVQLPAWYEDLKTINSCYVFRPERSAGCAPGLGHSAEQITEVTTAAGRYNPAYYAAVGWTSRVLDGVSGLYLMRLVSAAIGAALLASAMVAAAEWHRRSITVLGMLAAATPMSLFMIGMVNPSGAEIAAGTLVWSSVLPILMSPEPKLLTRRLARLGIGATVLISIRPLGIIWFLGAVVGGLLLQERGALRSVLSRKSAWIWGLVVAATSASALAWTALHPDHSVIDTPADLTVRKAARMSFDSSLTYIKQMIGYFGWLDTPTPAAPLLVWSTVVLLLAMLALCFARLRETVAVLGIVAGIILIPVVAQAAQAQQLGLIWQGRYLLPFAVGLPITAAAICVKRSPVNGMPWRRLVALSAFSLSVVNLTSFVWALRRNTVGTEGSFLLLHAHWSPPGTWLLWIVVYGAAALVLTLFVMADDRSLTPGGSPLGTGRALGRRGERKVAPAA</sequence>
<feature type="transmembrane region" description="Helical" evidence="1">
    <location>
        <begin position="406"/>
        <end position="424"/>
    </location>
</feature>
<keyword evidence="1" id="KW-1133">Transmembrane helix</keyword>
<keyword evidence="3" id="KW-1185">Reference proteome</keyword>